<evidence type="ECO:0000256" key="5">
    <source>
        <dbReference type="ARBA" id="ARBA00047175"/>
    </source>
</evidence>
<dbReference type="Proteomes" id="UP000325827">
    <property type="component" value="Unassembled WGS sequence"/>
</dbReference>
<name>A0A5J5J462_9MICO</name>
<evidence type="ECO:0000256" key="11">
    <source>
        <dbReference type="SAM" id="MobiDB-lite"/>
    </source>
</evidence>
<dbReference type="GO" id="GO:0030170">
    <property type="term" value="F:pyridoxal phosphate binding"/>
    <property type="evidence" value="ECO:0007669"/>
    <property type="project" value="InterPro"/>
</dbReference>
<dbReference type="OrthoDB" id="9780685at2"/>
<dbReference type="GO" id="GO:0071269">
    <property type="term" value="P:L-homocysteine biosynthetic process"/>
    <property type="evidence" value="ECO:0007669"/>
    <property type="project" value="TreeGrafter"/>
</dbReference>
<comment type="similarity">
    <text evidence="2 10">Belongs to the trans-sulfuration enzymes family.</text>
</comment>
<dbReference type="Gene3D" id="3.90.1150.10">
    <property type="entry name" value="Aspartate Aminotransferase, domain 1"/>
    <property type="match status" value="1"/>
</dbReference>
<reference evidence="13" key="1">
    <citation type="submission" date="2019-09" db="EMBL/GenBank/DDBJ databases">
        <title>Mumia zhuanghuii sp. nov. isolated from the intestinal contents of plateau pika (Ochotona curzoniae) in the Qinghai-Tibet plateau of China.</title>
        <authorList>
            <person name="Tian Z."/>
        </authorList>
    </citation>
    <scope>NUCLEOTIDE SEQUENCE [LARGE SCALE GENOMIC DNA]</scope>
    <source>
        <strain evidence="13">JCM 30598</strain>
    </source>
</reference>
<dbReference type="PANTHER" id="PTHR43797">
    <property type="entry name" value="HOMOCYSTEINE/CYSTEINE SYNTHASE"/>
    <property type="match status" value="1"/>
</dbReference>
<dbReference type="FunFam" id="3.40.640.10:FF:000046">
    <property type="entry name" value="Cystathionine gamma-lyase"/>
    <property type="match status" value="1"/>
</dbReference>
<dbReference type="AlphaFoldDB" id="A0A5J5J462"/>
<proteinExistence type="inferred from homology"/>
<dbReference type="InterPro" id="IPR000277">
    <property type="entry name" value="Cys/Met-Metab_PyrdxlP-dep_enz"/>
</dbReference>
<dbReference type="Pfam" id="PF01053">
    <property type="entry name" value="Cys_Met_Meta_PP"/>
    <property type="match status" value="1"/>
</dbReference>
<dbReference type="SUPFAM" id="SSF53383">
    <property type="entry name" value="PLP-dependent transferases"/>
    <property type="match status" value="1"/>
</dbReference>
<dbReference type="GO" id="GO:0018826">
    <property type="term" value="F:methionine gamma-lyase activity"/>
    <property type="evidence" value="ECO:0007669"/>
    <property type="project" value="UniProtKB-EC"/>
</dbReference>
<dbReference type="InterPro" id="IPR015424">
    <property type="entry name" value="PyrdxlP-dep_Trfase"/>
</dbReference>
<evidence type="ECO:0000256" key="7">
    <source>
        <dbReference type="ARBA" id="ARBA00048780"/>
    </source>
</evidence>
<feature type="modified residue" description="N6-(pyridoxal phosphate)lysine" evidence="9">
    <location>
        <position position="209"/>
    </location>
</feature>
<dbReference type="GO" id="GO:0005737">
    <property type="term" value="C:cytoplasm"/>
    <property type="evidence" value="ECO:0007669"/>
    <property type="project" value="TreeGrafter"/>
</dbReference>
<comment type="cofactor">
    <cofactor evidence="1 10">
        <name>pyridoxal 5'-phosphate</name>
        <dbReference type="ChEBI" id="CHEBI:597326"/>
    </cofactor>
</comment>
<comment type="catalytic activity">
    <reaction evidence="8">
        <text>L-methionine + H2O = methanethiol + 2-oxobutanoate + NH4(+)</text>
        <dbReference type="Rhea" id="RHEA:23800"/>
        <dbReference type="ChEBI" id="CHEBI:15377"/>
        <dbReference type="ChEBI" id="CHEBI:16007"/>
        <dbReference type="ChEBI" id="CHEBI:16763"/>
        <dbReference type="ChEBI" id="CHEBI:28938"/>
        <dbReference type="ChEBI" id="CHEBI:57844"/>
        <dbReference type="EC" id="4.4.1.11"/>
    </reaction>
    <physiologicalReaction direction="left-to-right" evidence="8">
        <dbReference type="Rhea" id="RHEA:23801"/>
    </physiologicalReaction>
</comment>
<accession>A0A5J5J462</accession>
<evidence type="ECO:0000313" key="13">
    <source>
        <dbReference type="Proteomes" id="UP000325827"/>
    </source>
</evidence>
<gene>
    <name evidence="12" type="ORF">F6B43_03955</name>
</gene>
<dbReference type="GO" id="GO:0047982">
    <property type="term" value="F:homocysteine desulfhydrase activity"/>
    <property type="evidence" value="ECO:0007669"/>
    <property type="project" value="UniProtKB-EC"/>
</dbReference>
<evidence type="ECO:0000256" key="6">
    <source>
        <dbReference type="ARBA" id="ARBA00047199"/>
    </source>
</evidence>
<dbReference type="GO" id="GO:0003961">
    <property type="term" value="F:O-acetylhomoserine aminocarboxypropyltransferase activity"/>
    <property type="evidence" value="ECO:0007669"/>
    <property type="project" value="TreeGrafter"/>
</dbReference>
<evidence type="ECO:0000256" key="1">
    <source>
        <dbReference type="ARBA" id="ARBA00001933"/>
    </source>
</evidence>
<keyword evidence="3 12" id="KW-0808">Transferase</keyword>
<comment type="catalytic activity">
    <reaction evidence="7">
        <text>L-homocysteine + H2O = 2-oxobutanoate + hydrogen sulfide + NH4(+) + H(+)</text>
        <dbReference type="Rhea" id="RHEA:14501"/>
        <dbReference type="ChEBI" id="CHEBI:15377"/>
        <dbReference type="ChEBI" id="CHEBI:15378"/>
        <dbReference type="ChEBI" id="CHEBI:16763"/>
        <dbReference type="ChEBI" id="CHEBI:28938"/>
        <dbReference type="ChEBI" id="CHEBI:29919"/>
        <dbReference type="ChEBI" id="CHEBI:58199"/>
        <dbReference type="EC" id="4.4.1.2"/>
    </reaction>
    <physiologicalReaction direction="left-to-right" evidence="7">
        <dbReference type="Rhea" id="RHEA:14502"/>
    </physiologicalReaction>
</comment>
<protein>
    <recommendedName>
        <fullName evidence="5">homocysteine desulfhydrase</fullName>
        <ecNumber evidence="5">4.4.1.2</ecNumber>
    </recommendedName>
    <alternativeName>
        <fullName evidence="6">Homocysteine desulfhydrase</fullName>
    </alternativeName>
</protein>
<dbReference type="CDD" id="cd00614">
    <property type="entry name" value="CGS_like"/>
    <property type="match status" value="1"/>
</dbReference>
<dbReference type="InterPro" id="IPR015422">
    <property type="entry name" value="PyrdxlP-dep_Trfase_small"/>
</dbReference>
<dbReference type="PANTHER" id="PTHR43797:SF2">
    <property type="entry name" value="HOMOCYSTEINE_CYSTEINE SYNTHASE"/>
    <property type="match status" value="1"/>
</dbReference>
<sequence>MTQSADEGFTTRQVHAGSDARAARPRALPIYMTAGFPFDGFDDAAAHFDQGDGFGYTRTGNPTVDAVERKIASLEGGAQALLVASGQAAVTVVLLGLVSAGEHIVCATHIYEGTRGLILDNLARLNIEVDFVDDVNDVAEWESKIRPTTRVLFAESIANARNDLLDIASIARVADGHGIPLVVDNTFATPYLLRPIEHGAAIVVHSASKFLAGQGSVLGGVIIDDGRFDAVRSGALYPHLTGTGRLGGSSLAERHGGLARIAYLRETVAPRLGPTPSPLNAFLVGQGLETLSLRVQRQSENALIVAEWLSTRPEVASVDYVGLPSHPHHALAGRYLARGNGSVFTFTLRGGIDEARSFVEALRVITHMTHLGDVRSLILHPGTTSHVRRTPEEREAHGVLPGTLRLSIGIEDSADLIADLSRGLDASHPPLETVEAVREESGALDVVVAA</sequence>
<feature type="compositionally biased region" description="Polar residues" evidence="11">
    <location>
        <begin position="1"/>
        <end position="13"/>
    </location>
</feature>
<dbReference type="InterPro" id="IPR015421">
    <property type="entry name" value="PyrdxlP-dep_Trfase_major"/>
</dbReference>
<dbReference type="RefSeq" id="WP_150447573.1">
    <property type="nucleotide sequence ID" value="NZ_VYSA01000001.1"/>
</dbReference>
<evidence type="ECO:0000256" key="2">
    <source>
        <dbReference type="ARBA" id="ARBA00009077"/>
    </source>
</evidence>
<dbReference type="PIRSF" id="PIRSF001434">
    <property type="entry name" value="CGS"/>
    <property type="match status" value="1"/>
</dbReference>
<evidence type="ECO:0000313" key="12">
    <source>
        <dbReference type="EMBL" id="KAA9110800.1"/>
    </source>
</evidence>
<dbReference type="GO" id="GO:0019346">
    <property type="term" value="P:transsulfuration"/>
    <property type="evidence" value="ECO:0007669"/>
    <property type="project" value="InterPro"/>
</dbReference>
<dbReference type="InterPro" id="IPR006235">
    <property type="entry name" value="OAc-hSer/O-AcSer_sulfhydrylase"/>
</dbReference>
<dbReference type="GO" id="GO:0004124">
    <property type="term" value="F:cysteine synthase activity"/>
    <property type="evidence" value="ECO:0007669"/>
    <property type="project" value="TreeGrafter"/>
</dbReference>
<evidence type="ECO:0000256" key="10">
    <source>
        <dbReference type="RuleBase" id="RU362118"/>
    </source>
</evidence>
<dbReference type="Gene3D" id="3.40.640.10">
    <property type="entry name" value="Type I PLP-dependent aspartate aminotransferase-like (Major domain)"/>
    <property type="match status" value="1"/>
</dbReference>
<keyword evidence="4 9" id="KW-0663">Pyridoxal phosphate</keyword>
<dbReference type="EMBL" id="VYSA01000001">
    <property type="protein sequence ID" value="KAA9110800.1"/>
    <property type="molecule type" value="Genomic_DNA"/>
</dbReference>
<feature type="region of interest" description="Disordered" evidence="11">
    <location>
        <begin position="1"/>
        <end position="20"/>
    </location>
</feature>
<evidence type="ECO:0000256" key="4">
    <source>
        <dbReference type="ARBA" id="ARBA00022898"/>
    </source>
</evidence>
<comment type="caution">
    <text evidence="12">The sequence shown here is derived from an EMBL/GenBank/DDBJ whole genome shotgun (WGS) entry which is preliminary data.</text>
</comment>
<keyword evidence="13" id="KW-1185">Reference proteome</keyword>
<dbReference type="GO" id="GO:0006535">
    <property type="term" value="P:cysteine biosynthetic process from serine"/>
    <property type="evidence" value="ECO:0007669"/>
    <property type="project" value="TreeGrafter"/>
</dbReference>
<dbReference type="EC" id="4.4.1.2" evidence="5"/>
<evidence type="ECO:0000256" key="3">
    <source>
        <dbReference type="ARBA" id="ARBA00022679"/>
    </source>
</evidence>
<organism evidence="12 13">
    <name type="scientific">Microbacterium rhizomatis</name>
    <dbReference type="NCBI Taxonomy" id="1631477"/>
    <lineage>
        <taxon>Bacteria</taxon>
        <taxon>Bacillati</taxon>
        <taxon>Actinomycetota</taxon>
        <taxon>Actinomycetes</taxon>
        <taxon>Micrococcales</taxon>
        <taxon>Microbacteriaceae</taxon>
        <taxon>Microbacterium</taxon>
    </lineage>
</organism>
<evidence type="ECO:0000256" key="8">
    <source>
        <dbReference type="ARBA" id="ARBA00052699"/>
    </source>
</evidence>
<evidence type="ECO:0000256" key="9">
    <source>
        <dbReference type="PIRSR" id="PIRSR001434-2"/>
    </source>
</evidence>